<keyword evidence="2" id="KW-1185">Reference proteome</keyword>
<dbReference type="GeneID" id="88808654"/>
<sequence>MYTLWISRCIATARERIPGSIDNDVTGVSESSQQRGNLKDDGYITRLIKYPGRKVSVTTVADNGNNDRTWILYRNT</sequence>
<gene>
    <name evidence="1" type="ORF">GPY48_07995</name>
</gene>
<evidence type="ECO:0000313" key="2">
    <source>
        <dbReference type="Proteomes" id="UP000466619"/>
    </source>
</evidence>
<dbReference type="EMBL" id="WSFC01000013">
    <property type="protein sequence ID" value="NDL03190.1"/>
    <property type="molecule type" value="Genomic_DNA"/>
</dbReference>
<protein>
    <submittedName>
        <fullName evidence="1">Uncharacterized protein</fullName>
    </submittedName>
</protein>
<dbReference type="RefSeq" id="WP_146747423.1">
    <property type="nucleotide sequence ID" value="NZ_CAWNYH010000012.1"/>
</dbReference>
<reference evidence="1 2" key="1">
    <citation type="submission" date="2019-12" db="EMBL/GenBank/DDBJ databases">
        <title>Engineering Photorhabdus to improve their lethality against agricultural pests.</title>
        <authorList>
            <person name="Machado R.A.R."/>
        </authorList>
    </citation>
    <scope>NUCLEOTIDE SEQUENCE [LARGE SCALE GENOMIC DNA]</scope>
    <source>
        <strain evidence="1 2">M-CN4</strain>
    </source>
</reference>
<evidence type="ECO:0000313" key="1">
    <source>
        <dbReference type="EMBL" id="NDL03190.1"/>
    </source>
</evidence>
<accession>A0ABX0AJK0</accession>
<name>A0ABX0AJK0_9GAMM</name>
<proteinExistence type="predicted"/>
<dbReference type="Proteomes" id="UP000466619">
    <property type="component" value="Unassembled WGS sequence"/>
</dbReference>
<comment type="caution">
    <text evidence="1">The sequence shown here is derived from an EMBL/GenBank/DDBJ whole genome shotgun (WGS) entry which is preliminary data.</text>
</comment>
<organism evidence="1 2">
    <name type="scientific">Photorhabdus bodei</name>
    <dbReference type="NCBI Taxonomy" id="2029681"/>
    <lineage>
        <taxon>Bacteria</taxon>
        <taxon>Pseudomonadati</taxon>
        <taxon>Pseudomonadota</taxon>
        <taxon>Gammaproteobacteria</taxon>
        <taxon>Enterobacterales</taxon>
        <taxon>Morganellaceae</taxon>
        <taxon>Photorhabdus</taxon>
    </lineage>
</organism>